<dbReference type="Pfam" id="PF12698">
    <property type="entry name" value="ABC2_membrane_3"/>
    <property type="match status" value="1"/>
</dbReference>
<feature type="transmembrane region" description="Helical" evidence="5">
    <location>
        <begin position="245"/>
        <end position="264"/>
    </location>
</feature>
<dbReference type="InterPro" id="IPR052902">
    <property type="entry name" value="ABC-2_transporter"/>
</dbReference>
<feature type="transmembrane region" description="Helical" evidence="5">
    <location>
        <begin position="163"/>
        <end position="186"/>
    </location>
</feature>
<comment type="caution">
    <text evidence="7">The sequence shown here is derived from an EMBL/GenBank/DDBJ whole genome shotgun (WGS) entry which is preliminary data.</text>
</comment>
<feature type="domain" description="ABC transmembrane type-2" evidence="6">
    <location>
        <begin position="129"/>
        <end position="355"/>
    </location>
</feature>
<gene>
    <name evidence="7" type="ORF">HRJ53_18270</name>
</gene>
<dbReference type="GO" id="GO:0140359">
    <property type="term" value="F:ABC-type transporter activity"/>
    <property type="evidence" value="ECO:0007669"/>
    <property type="project" value="InterPro"/>
</dbReference>
<evidence type="ECO:0000256" key="1">
    <source>
        <dbReference type="ARBA" id="ARBA00004141"/>
    </source>
</evidence>
<keyword evidence="8" id="KW-1185">Reference proteome</keyword>
<feature type="transmembrane region" description="Helical" evidence="5">
    <location>
        <begin position="206"/>
        <end position="233"/>
    </location>
</feature>
<evidence type="ECO:0000256" key="5">
    <source>
        <dbReference type="SAM" id="Phobius"/>
    </source>
</evidence>
<evidence type="ECO:0000256" key="3">
    <source>
        <dbReference type="ARBA" id="ARBA00022989"/>
    </source>
</evidence>
<keyword evidence="3 5" id="KW-1133">Transmembrane helix</keyword>
<reference evidence="7" key="1">
    <citation type="submission" date="2020-06" db="EMBL/GenBank/DDBJ databases">
        <title>Legume-microbial interactions unlock mineral nutrients during tropical forest succession.</title>
        <authorList>
            <person name="Epihov D.Z."/>
        </authorList>
    </citation>
    <scope>NUCLEOTIDE SEQUENCE [LARGE SCALE GENOMIC DNA]</scope>
    <source>
        <strain evidence="7">Pan2503</strain>
    </source>
</reference>
<accession>A0A7V8NT64</accession>
<proteinExistence type="predicted"/>
<dbReference type="PROSITE" id="PS51012">
    <property type="entry name" value="ABC_TM2"/>
    <property type="match status" value="1"/>
</dbReference>
<dbReference type="GO" id="GO:0016020">
    <property type="term" value="C:membrane"/>
    <property type="evidence" value="ECO:0007669"/>
    <property type="project" value="UniProtKB-SubCell"/>
</dbReference>
<keyword evidence="2 5" id="KW-0812">Transmembrane</keyword>
<dbReference type="AlphaFoldDB" id="A0A7V8NT64"/>
<dbReference type="InterPro" id="IPR013525">
    <property type="entry name" value="ABC2_TM"/>
</dbReference>
<dbReference type="PANTHER" id="PTHR43027:SF2">
    <property type="entry name" value="TRANSPORT PERMEASE PROTEIN"/>
    <property type="match status" value="1"/>
</dbReference>
<dbReference type="InterPro" id="IPR047817">
    <property type="entry name" value="ABC2_TM_bact-type"/>
</dbReference>
<evidence type="ECO:0000313" key="8">
    <source>
        <dbReference type="Proteomes" id="UP000567293"/>
    </source>
</evidence>
<evidence type="ECO:0000259" key="6">
    <source>
        <dbReference type="PROSITE" id="PS51012"/>
    </source>
</evidence>
<feature type="transmembrane region" description="Helical" evidence="5">
    <location>
        <begin position="276"/>
        <end position="294"/>
    </location>
</feature>
<sequence length="355" mass="38913">MSEAAVASVVRHKRANDHPLVQLVLVRFREFLREPEALFWVFVFPILLAAGLGIAFRNRPAEVLKIGAVTPQLADSLRREKLLDVQQFTAREAEEALRTGKVALLALPASSGGVTYRYDDTNPDGRAARLLADAAIQRGAGRMDPVAATDRLMREPGSRYIDFLIPGLLGMNLMGSAIWGMGFAIVDARRKKLMKRLIATPMPRHYYLLSFLLSRLLLLVIEVAVVLGFGVWVFGVPARGSLLDLALLCVLGSMAFSALGLLIASRAQTIEAASGLMNVTMMPMWIVSGVFFSSQRFPDVVQPLIKALPLTAAIDALRMNMLQGGSLAQVAPQMGVLATWLVLCFTLALKLFRWR</sequence>
<protein>
    <submittedName>
        <fullName evidence="7">ABC transporter permease</fullName>
    </submittedName>
</protein>
<evidence type="ECO:0000313" key="7">
    <source>
        <dbReference type="EMBL" id="MBA0086931.1"/>
    </source>
</evidence>
<name>A0A7V8NT64_9BACT</name>
<dbReference type="Proteomes" id="UP000567293">
    <property type="component" value="Unassembled WGS sequence"/>
</dbReference>
<evidence type="ECO:0000256" key="2">
    <source>
        <dbReference type="ARBA" id="ARBA00022692"/>
    </source>
</evidence>
<organism evidence="7 8">
    <name type="scientific">Candidatus Acidiferrum panamense</name>
    <dbReference type="NCBI Taxonomy" id="2741543"/>
    <lineage>
        <taxon>Bacteria</taxon>
        <taxon>Pseudomonadati</taxon>
        <taxon>Acidobacteriota</taxon>
        <taxon>Terriglobia</taxon>
        <taxon>Candidatus Acidiferrales</taxon>
        <taxon>Candidatus Acidiferrum</taxon>
    </lineage>
</organism>
<dbReference type="PANTHER" id="PTHR43027">
    <property type="entry name" value="DOXORUBICIN RESISTANCE ABC TRANSPORTER PERMEASE PROTEIN DRRC-RELATED"/>
    <property type="match status" value="1"/>
</dbReference>
<feature type="transmembrane region" description="Helical" evidence="5">
    <location>
        <begin position="330"/>
        <end position="352"/>
    </location>
</feature>
<feature type="transmembrane region" description="Helical" evidence="5">
    <location>
        <begin position="37"/>
        <end position="56"/>
    </location>
</feature>
<evidence type="ECO:0000256" key="4">
    <source>
        <dbReference type="ARBA" id="ARBA00023136"/>
    </source>
</evidence>
<dbReference type="EMBL" id="JACDQQ010001751">
    <property type="protein sequence ID" value="MBA0086931.1"/>
    <property type="molecule type" value="Genomic_DNA"/>
</dbReference>
<comment type="subcellular location">
    <subcellularLocation>
        <location evidence="1">Membrane</location>
        <topology evidence="1">Multi-pass membrane protein</topology>
    </subcellularLocation>
</comment>
<keyword evidence="4 5" id="KW-0472">Membrane</keyword>